<comment type="caution">
    <text evidence="1">The sequence shown here is derived from an EMBL/GenBank/DDBJ whole genome shotgun (WGS) entry which is preliminary data.</text>
</comment>
<dbReference type="Proteomes" id="UP001601059">
    <property type="component" value="Unassembled WGS sequence"/>
</dbReference>
<dbReference type="RefSeq" id="WP_389360998.1">
    <property type="nucleotide sequence ID" value="NZ_JBIACK010000004.1"/>
</dbReference>
<gene>
    <name evidence="1" type="ORF">ACFYKX_11105</name>
</gene>
<keyword evidence="2" id="KW-1185">Reference proteome</keyword>
<accession>A0ABW6KAC2</accession>
<dbReference type="EMBL" id="JBIACK010000004">
    <property type="protein sequence ID" value="MFE8701142.1"/>
    <property type="molecule type" value="Genomic_DNA"/>
</dbReference>
<evidence type="ECO:0000313" key="1">
    <source>
        <dbReference type="EMBL" id="MFE8701142.1"/>
    </source>
</evidence>
<name>A0ABW6KAC2_9BACI</name>
<sequence length="81" mass="9991">MILENGKLKNRSHKDDIDFRRALLDKHSQLMRMHLRYHCFKRAKEEFESVKSLFTFLHDKGETMDYYTLDDFKQDSMRFEK</sequence>
<organism evidence="1 2">
    <name type="scientific">Cytobacillus spartinae</name>
    <dbReference type="NCBI Taxonomy" id="3299023"/>
    <lineage>
        <taxon>Bacteria</taxon>
        <taxon>Bacillati</taxon>
        <taxon>Bacillota</taxon>
        <taxon>Bacilli</taxon>
        <taxon>Bacillales</taxon>
        <taxon>Bacillaceae</taxon>
        <taxon>Cytobacillus</taxon>
    </lineage>
</organism>
<evidence type="ECO:0000313" key="2">
    <source>
        <dbReference type="Proteomes" id="UP001601059"/>
    </source>
</evidence>
<reference evidence="1 2" key="1">
    <citation type="submission" date="2024-08" db="EMBL/GenBank/DDBJ databases">
        <title>Two novel Cytobacillus novel species.</title>
        <authorList>
            <person name="Liu G."/>
        </authorList>
    </citation>
    <scope>NUCLEOTIDE SEQUENCE [LARGE SCALE GENOMIC DNA]</scope>
    <source>
        <strain evidence="1 2">FJAT-54145</strain>
    </source>
</reference>
<protein>
    <submittedName>
        <fullName evidence="1">Uncharacterized protein</fullName>
    </submittedName>
</protein>
<proteinExistence type="predicted"/>